<proteinExistence type="predicted"/>
<name>A0A346FVJ0_PROMI</name>
<keyword evidence="1" id="KW-0614">Plasmid</keyword>
<sequence>MKRLERNPEKFEALEVFTAFSREHGYKLRSQEDTEKFLQVFRDTLKVSQENTILLHGKRMESCFGQVVAGLHGCRLIKTEDIGDVIYDDDEIKLPDYRLILKDGRQVFVEVKNCNHSNPKASYFLTKNYVEKLQRYSEINQIPLFFAIYYRCLRMWTLLPVTSFIERKTKYETCALHSLGNSEMAMLGDVMIATKPPLIIELVADNTQEISINDDNYAHFVCGDVKMYCDGEEIIDHNEKNIAFYLMRFGQWECGEPEAVMTQSNTLQSVRYSFVPQSMEGFEKNGFSILGNLSSMITEAFNEHTVYEQEVTAITSGAEPDVFSVKIPVDYKGSVLGLWRFSFEANPDFKVGENRITE</sequence>
<accession>A0A346FVJ0</accession>
<dbReference type="AlphaFoldDB" id="A0A346FVJ0"/>
<protein>
    <submittedName>
        <fullName evidence="1">Uncharacterized protein</fullName>
    </submittedName>
</protein>
<reference evidence="1" key="1">
    <citation type="submission" date="2018-10" db="EMBL/GenBank/DDBJ databases">
        <title>Proteus mirabilis strain HFK418 plasmid pHFK418-NDM, complete sequence.</title>
        <authorList>
            <person name="Dong D."/>
            <person name="Jia N."/>
            <person name="Zhang H."/>
            <person name="Zhao H."/>
            <person name="Liu Z."/>
            <person name="Zhu Y."/>
        </authorList>
    </citation>
    <scope>NUCLEOTIDE SEQUENCE</scope>
    <source>
        <strain evidence="1">HFK418</strain>
        <plasmid evidence="1">pHFK418-NDM</plasmid>
    </source>
</reference>
<dbReference type="RefSeq" id="WP_023159948.1">
    <property type="nucleotide sequence ID" value="NZ_CP046050.1"/>
</dbReference>
<evidence type="ECO:0000313" key="1">
    <source>
        <dbReference type="EMBL" id="AXN76490.1"/>
    </source>
</evidence>
<dbReference type="EMBL" id="MH491967">
    <property type="protein sequence ID" value="AXN76490.1"/>
    <property type="molecule type" value="Genomic_DNA"/>
</dbReference>
<organism evidence="1">
    <name type="scientific">Proteus mirabilis</name>
    <dbReference type="NCBI Taxonomy" id="584"/>
    <lineage>
        <taxon>Bacteria</taxon>
        <taxon>Pseudomonadati</taxon>
        <taxon>Pseudomonadota</taxon>
        <taxon>Gammaproteobacteria</taxon>
        <taxon>Enterobacterales</taxon>
        <taxon>Morganellaceae</taxon>
        <taxon>Proteus</taxon>
    </lineage>
</organism>
<geneLocation type="plasmid" evidence="1">
    <name>pHFK418-NDM</name>
</geneLocation>